<evidence type="ECO:0000313" key="2">
    <source>
        <dbReference type="Proteomes" id="UP001172159"/>
    </source>
</evidence>
<evidence type="ECO:0008006" key="3">
    <source>
        <dbReference type="Google" id="ProtNLM"/>
    </source>
</evidence>
<reference evidence="1" key="1">
    <citation type="submission" date="2023-06" db="EMBL/GenBank/DDBJ databases">
        <title>Genome-scale phylogeny and comparative genomics of the fungal order Sordariales.</title>
        <authorList>
            <consortium name="Lawrence Berkeley National Laboratory"/>
            <person name="Hensen N."/>
            <person name="Bonometti L."/>
            <person name="Westerberg I."/>
            <person name="Brannstrom I.O."/>
            <person name="Guillou S."/>
            <person name="Cros-Aarteil S."/>
            <person name="Calhoun S."/>
            <person name="Haridas S."/>
            <person name="Kuo A."/>
            <person name="Mondo S."/>
            <person name="Pangilinan J."/>
            <person name="Riley R."/>
            <person name="Labutti K."/>
            <person name="Andreopoulos B."/>
            <person name="Lipzen A."/>
            <person name="Chen C."/>
            <person name="Yanf M."/>
            <person name="Daum C."/>
            <person name="Ng V."/>
            <person name="Clum A."/>
            <person name="Steindorff A."/>
            <person name="Ohm R."/>
            <person name="Martin F."/>
            <person name="Silar P."/>
            <person name="Natvig D."/>
            <person name="Lalanne C."/>
            <person name="Gautier V."/>
            <person name="Ament-Velasquez S.L."/>
            <person name="Kruys A."/>
            <person name="Hutchinson M.I."/>
            <person name="Powell A.J."/>
            <person name="Barry K."/>
            <person name="Miller A.N."/>
            <person name="Grigoriev I.V."/>
            <person name="Debuchy R."/>
            <person name="Gladieux P."/>
            <person name="Thoren M.H."/>
            <person name="Johannesson H."/>
        </authorList>
    </citation>
    <scope>NUCLEOTIDE SEQUENCE</scope>
    <source>
        <strain evidence="1">CBS 540.89</strain>
    </source>
</reference>
<sequence length="360" mass="41563">MNAQSSSLLFCIPFELRDEIYSHLFTSTRLTFGSRVANDNKTIITLHPPPHALALLRACRRINAEIDKSWLSQVLFKFEDPKTMLDKLAGLSFEDLSLIRYVTVRGDSMLLTYLPKRHVHHRLVSVLKLLPGLQLHQLTVFGGHGDKFQYRTLDELVRYGSGWRELRFISHSSGMLGYAYYCFDEALRQRYQRRPQPEYWQSVVDERDGVQSCPSVVVYRATRPGHRGDVLRAQTREQIQQSDTIVSHTGASYASDEYGTAEDPVLVGEGERSKEVMVVVRRGRHGVDYQEKDGRPLLSNFDIRREFPGRTWAEIRAACIEAWDGEDRPTFVRQVDLYHDIDEYIWTACSTYNPTTRDLL</sequence>
<accession>A0AA40EMB4</accession>
<comment type="caution">
    <text evidence="1">The sequence shown here is derived from an EMBL/GenBank/DDBJ whole genome shotgun (WGS) entry which is preliminary data.</text>
</comment>
<organism evidence="1 2">
    <name type="scientific">Apiosordaria backusii</name>
    <dbReference type="NCBI Taxonomy" id="314023"/>
    <lineage>
        <taxon>Eukaryota</taxon>
        <taxon>Fungi</taxon>
        <taxon>Dikarya</taxon>
        <taxon>Ascomycota</taxon>
        <taxon>Pezizomycotina</taxon>
        <taxon>Sordariomycetes</taxon>
        <taxon>Sordariomycetidae</taxon>
        <taxon>Sordariales</taxon>
        <taxon>Lasiosphaeriaceae</taxon>
        <taxon>Apiosordaria</taxon>
    </lineage>
</organism>
<dbReference type="Proteomes" id="UP001172159">
    <property type="component" value="Unassembled WGS sequence"/>
</dbReference>
<proteinExistence type="predicted"/>
<protein>
    <recommendedName>
        <fullName evidence="3">F-box domain-containing protein</fullName>
    </recommendedName>
</protein>
<dbReference type="EMBL" id="JAUKTV010000003">
    <property type="protein sequence ID" value="KAK0741953.1"/>
    <property type="molecule type" value="Genomic_DNA"/>
</dbReference>
<evidence type="ECO:0000313" key="1">
    <source>
        <dbReference type="EMBL" id="KAK0741953.1"/>
    </source>
</evidence>
<dbReference type="AlphaFoldDB" id="A0AA40EMB4"/>
<keyword evidence="2" id="KW-1185">Reference proteome</keyword>
<gene>
    <name evidence="1" type="ORF">B0T21DRAFT_408810</name>
</gene>
<dbReference type="PANTHER" id="PTHR38790:SF4">
    <property type="entry name" value="2EXR DOMAIN-CONTAINING PROTEIN"/>
    <property type="match status" value="1"/>
</dbReference>
<dbReference type="PANTHER" id="PTHR38790">
    <property type="entry name" value="2EXR DOMAIN-CONTAINING PROTEIN-RELATED"/>
    <property type="match status" value="1"/>
</dbReference>
<name>A0AA40EMB4_9PEZI</name>